<evidence type="ECO:0000256" key="4">
    <source>
        <dbReference type="ARBA" id="ARBA00023180"/>
    </source>
</evidence>
<evidence type="ECO:0000256" key="5">
    <source>
        <dbReference type="SAM" id="SignalP"/>
    </source>
</evidence>
<dbReference type="Proteomes" id="UP000218542">
    <property type="component" value="Unassembled WGS sequence"/>
</dbReference>
<accession>A0A286U061</accession>
<keyword evidence="4" id="KW-0325">Glycoprotein</keyword>
<proteinExistence type="predicted"/>
<protein>
    <submittedName>
        <fullName evidence="7">F0F1-type ATP synthase, alpha subunit</fullName>
    </submittedName>
</protein>
<dbReference type="PROSITE" id="PS51115">
    <property type="entry name" value="LAMININ_IVA"/>
    <property type="match status" value="1"/>
</dbReference>
<feature type="signal peptide" evidence="5">
    <location>
        <begin position="1"/>
        <end position="23"/>
    </location>
</feature>
<feature type="chain" id="PRO_5012199948" evidence="5">
    <location>
        <begin position="24"/>
        <end position="238"/>
    </location>
</feature>
<organism evidence="7 8">
    <name type="scientific">Candidatus Scalindua japonica</name>
    <dbReference type="NCBI Taxonomy" id="1284222"/>
    <lineage>
        <taxon>Bacteria</taxon>
        <taxon>Pseudomonadati</taxon>
        <taxon>Planctomycetota</taxon>
        <taxon>Candidatus Brocadiia</taxon>
        <taxon>Candidatus Brocadiales</taxon>
        <taxon>Candidatus Scalinduaceae</taxon>
        <taxon>Candidatus Scalindua</taxon>
    </lineage>
</organism>
<keyword evidence="2" id="KW-0677">Repeat</keyword>
<evidence type="ECO:0000313" key="7">
    <source>
        <dbReference type="EMBL" id="GAX61508.1"/>
    </source>
</evidence>
<dbReference type="InterPro" id="IPR000034">
    <property type="entry name" value="Laminin_IV"/>
</dbReference>
<dbReference type="AlphaFoldDB" id="A0A286U061"/>
<dbReference type="PROSITE" id="PS51257">
    <property type="entry name" value="PROKAR_LIPOPROTEIN"/>
    <property type="match status" value="1"/>
</dbReference>
<feature type="domain" description="Laminin IV type A" evidence="6">
    <location>
        <begin position="32"/>
        <end position="237"/>
    </location>
</feature>
<gene>
    <name evidence="7" type="ORF">SCALIN_C24_0007</name>
</gene>
<reference evidence="8" key="1">
    <citation type="journal article" date="2017" name="Environ. Microbiol. Rep.">
        <title>Genetic Diversity of Marine Anaerobic Ammonium-Oxidizing Bacteria as Revealed by Genomic and Proteomic Analyses of 'Candidatus Scalindua japonica'.</title>
        <authorList>
            <person name="Oshiki M."/>
            <person name="Mizuto K."/>
            <person name="Kimura Z."/>
            <person name="Kindaichi T."/>
            <person name="Satoh H."/>
            <person name="Okabe S."/>
        </authorList>
    </citation>
    <scope>NUCLEOTIDE SEQUENCE [LARGE SCALE GENOMIC DNA]</scope>
    <source>
        <strain evidence="8">husup-a2</strain>
    </source>
</reference>
<dbReference type="Pfam" id="PF00052">
    <property type="entry name" value="Laminin_B"/>
    <property type="match status" value="1"/>
</dbReference>
<keyword evidence="8" id="KW-1185">Reference proteome</keyword>
<dbReference type="SMART" id="SM00281">
    <property type="entry name" value="LamB"/>
    <property type="match status" value="1"/>
</dbReference>
<dbReference type="InterPro" id="IPR013424">
    <property type="entry name" value="Ice-binding_C"/>
</dbReference>
<evidence type="ECO:0000256" key="3">
    <source>
        <dbReference type="ARBA" id="ARBA00023157"/>
    </source>
</evidence>
<keyword evidence="3" id="KW-1015">Disulfide bond</keyword>
<sequence>MKCLLLFAISMVFLLSCARNSQAASITSIFDSDADGWFVQDVFQSTGNPGGTFSAGWSATGGNPGGHIFKDDPGPLAFFLAAPGKFIGNKSGSIGGTLSFDLSTSATSVGNVDSLIWLRGSGVILSYDASKQVETTFTSFTAPLDSSGNWTYYQDGLVNSRAATDADFNLVLSNLSALMIRGDYINGVERTSLDNVVMTGSTNPVPEPATVALIGIGIVGIAGAEARRRRKKRAVDNY</sequence>
<dbReference type="EMBL" id="BAOS01000024">
    <property type="protein sequence ID" value="GAX61508.1"/>
    <property type="molecule type" value="Genomic_DNA"/>
</dbReference>
<comment type="caution">
    <text evidence="7">The sequence shown here is derived from an EMBL/GenBank/DDBJ whole genome shotgun (WGS) entry which is preliminary data.</text>
</comment>
<name>A0A286U061_9BACT</name>
<dbReference type="Pfam" id="PF07589">
    <property type="entry name" value="PEP-CTERM"/>
    <property type="match status" value="1"/>
</dbReference>
<keyword evidence="1 5" id="KW-0732">Signal</keyword>
<evidence type="ECO:0000256" key="1">
    <source>
        <dbReference type="ARBA" id="ARBA00022729"/>
    </source>
</evidence>
<evidence type="ECO:0000313" key="8">
    <source>
        <dbReference type="Proteomes" id="UP000218542"/>
    </source>
</evidence>
<evidence type="ECO:0000256" key="2">
    <source>
        <dbReference type="ARBA" id="ARBA00022737"/>
    </source>
</evidence>
<dbReference type="NCBIfam" id="TIGR02595">
    <property type="entry name" value="PEP_CTERM"/>
    <property type="match status" value="1"/>
</dbReference>
<evidence type="ECO:0000259" key="6">
    <source>
        <dbReference type="PROSITE" id="PS51115"/>
    </source>
</evidence>